<accession>A0AAV3AF58</accession>
<dbReference type="InterPro" id="IPR004269">
    <property type="entry name" value="Folate_rcpt"/>
</dbReference>
<dbReference type="Pfam" id="PF03024">
    <property type="entry name" value="Folate_rec"/>
    <property type="match status" value="1"/>
</dbReference>
<proteinExistence type="inferred from homology"/>
<keyword evidence="2 4" id="KW-0732">Signal</keyword>
<dbReference type="PANTHER" id="PTHR10517:SF26">
    <property type="entry name" value="RETBINDIN"/>
    <property type="match status" value="1"/>
</dbReference>
<comment type="similarity">
    <text evidence="1">Belongs to the folate receptor family.</text>
</comment>
<dbReference type="PANTHER" id="PTHR10517">
    <property type="entry name" value="FOLATE RECEPTOR"/>
    <property type="match status" value="1"/>
</dbReference>
<evidence type="ECO:0000256" key="1">
    <source>
        <dbReference type="ARBA" id="ARBA00007932"/>
    </source>
</evidence>
<dbReference type="EMBL" id="DYDO01000002">
    <property type="protein sequence ID" value="DBA29984.1"/>
    <property type="molecule type" value="Genomic_DNA"/>
</dbReference>
<sequence length="243" mass="26919">MSPLLLSLLPFLLFSTSWGHPDRCLVERKQKVAASAESGLTKCQQYSSHSCCSQEHIDAPPFAPFPWEGCGRLSPRCEEYVSRIQCMYLCSPHIAKWGQPGSVAGIHELPLCDRFCDQWFDACKEDLICSGYTNAKSNCSKGCITYKQKFGSGGQLCDTIWKHSFVAVTEECFCINPLEKGADISQEDNAHADLDAAQEGSSGYPEMCAQDPHKIPHKRRMRRALWKRQTNIDGEGSGSGMGA</sequence>
<evidence type="ECO:0000256" key="2">
    <source>
        <dbReference type="ARBA" id="ARBA00022729"/>
    </source>
</evidence>
<feature type="chain" id="PRO_5043539569" description="Folate receptor-like domain-containing protein" evidence="4">
    <location>
        <begin position="20"/>
        <end position="243"/>
    </location>
</feature>
<evidence type="ECO:0000259" key="5">
    <source>
        <dbReference type="Pfam" id="PF03024"/>
    </source>
</evidence>
<feature type="domain" description="Folate receptor-like" evidence="5">
    <location>
        <begin position="24"/>
        <end position="176"/>
    </location>
</feature>
<reference evidence="6" key="1">
    <citation type="thesis" date="2020" institute="ProQuest LLC" country="789 East Eisenhower Parkway, Ann Arbor, MI, USA">
        <title>Comparative Genomics and Chromosome Evolution.</title>
        <authorList>
            <person name="Mudd A.B."/>
        </authorList>
    </citation>
    <scope>NUCLEOTIDE SEQUENCE</scope>
    <source>
        <strain evidence="6">1538</strain>
        <tissue evidence="6">Blood</tissue>
    </source>
</reference>
<dbReference type="InterPro" id="IPR018143">
    <property type="entry name" value="Folate_rcpt-like"/>
</dbReference>
<organism evidence="6 7">
    <name type="scientific">Pyxicephalus adspersus</name>
    <name type="common">African bullfrog</name>
    <dbReference type="NCBI Taxonomy" id="30357"/>
    <lineage>
        <taxon>Eukaryota</taxon>
        <taxon>Metazoa</taxon>
        <taxon>Chordata</taxon>
        <taxon>Craniata</taxon>
        <taxon>Vertebrata</taxon>
        <taxon>Euteleostomi</taxon>
        <taxon>Amphibia</taxon>
        <taxon>Batrachia</taxon>
        <taxon>Anura</taxon>
        <taxon>Neobatrachia</taxon>
        <taxon>Ranoidea</taxon>
        <taxon>Pyxicephalidae</taxon>
        <taxon>Pyxicephalinae</taxon>
        <taxon>Pyxicephalus</taxon>
    </lineage>
</organism>
<evidence type="ECO:0000256" key="4">
    <source>
        <dbReference type="SAM" id="SignalP"/>
    </source>
</evidence>
<dbReference type="GO" id="GO:1902444">
    <property type="term" value="F:riboflavin binding"/>
    <property type="evidence" value="ECO:0007669"/>
    <property type="project" value="TreeGrafter"/>
</dbReference>
<keyword evidence="3" id="KW-1015">Disulfide bond</keyword>
<evidence type="ECO:0000313" key="6">
    <source>
        <dbReference type="EMBL" id="DBA29984.1"/>
    </source>
</evidence>
<gene>
    <name evidence="6" type="ORF">GDO54_006028</name>
</gene>
<dbReference type="AlphaFoldDB" id="A0AAV3AF58"/>
<dbReference type="GO" id="GO:0032217">
    <property type="term" value="F:riboflavin transmembrane transporter activity"/>
    <property type="evidence" value="ECO:0007669"/>
    <property type="project" value="TreeGrafter"/>
</dbReference>
<keyword evidence="7" id="KW-1185">Reference proteome</keyword>
<dbReference type="Proteomes" id="UP001181693">
    <property type="component" value="Unassembled WGS sequence"/>
</dbReference>
<feature type="signal peptide" evidence="4">
    <location>
        <begin position="1"/>
        <end position="19"/>
    </location>
</feature>
<comment type="caution">
    <text evidence="6">The sequence shown here is derived from an EMBL/GenBank/DDBJ whole genome shotgun (WGS) entry which is preliminary data.</text>
</comment>
<protein>
    <recommendedName>
        <fullName evidence="5">Folate receptor-like domain-containing protein</fullName>
    </recommendedName>
</protein>
<name>A0AAV3AF58_PYXAD</name>
<dbReference type="GO" id="GO:0038023">
    <property type="term" value="F:signaling receptor activity"/>
    <property type="evidence" value="ECO:0007669"/>
    <property type="project" value="TreeGrafter"/>
</dbReference>
<evidence type="ECO:0000256" key="3">
    <source>
        <dbReference type="ARBA" id="ARBA00023157"/>
    </source>
</evidence>
<dbReference type="GO" id="GO:0009897">
    <property type="term" value="C:external side of plasma membrane"/>
    <property type="evidence" value="ECO:0007669"/>
    <property type="project" value="TreeGrafter"/>
</dbReference>
<evidence type="ECO:0000313" key="7">
    <source>
        <dbReference type="Proteomes" id="UP001181693"/>
    </source>
</evidence>